<dbReference type="InterPro" id="IPR007865">
    <property type="entry name" value="Aminopep_P_N"/>
</dbReference>
<comment type="similarity">
    <text evidence="3">Belongs to the peptidase M24B family.</text>
</comment>
<dbReference type="PANTHER" id="PTHR43226">
    <property type="entry name" value="XAA-PRO AMINOPEPTIDASE 3"/>
    <property type="match status" value="1"/>
</dbReference>
<comment type="cofactor">
    <cofactor evidence="2">
        <name>Mn(2+)</name>
        <dbReference type="ChEBI" id="CHEBI:29035"/>
    </cofactor>
</comment>
<name>A0ABT8W6K8_9FLAO</name>
<evidence type="ECO:0000256" key="7">
    <source>
        <dbReference type="ARBA" id="ARBA00023211"/>
    </source>
</evidence>
<dbReference type="EC" id="3.4.11.9" evidence="4"/>
<dbReference type="Pfam" id="PF00557">
    <property type="entry name" value="Peptidase_M24"/>
    <property type="match status" value="1"/>
</dbReference>
<comment type="catalytic activity">
    <reaction evidence="1">
        <text>Release of any N-terminal amino acid, including proline, that is linked to proline, even from a dipeptide or tripeptide.</text>
        <dbReference type="EC" id="3.4.11.9"/>
    </reaction>
</comment>
<comment type="caution">
    <text evidence="9">The sequence shown here is derived from an EMBL/GenBank/DDBJ whole genome shotgun (WGS) entry which is preliminary data.</text>
</comment>
<dbReference type="CDD" id="cd01087">
    <property type="entry name" value="Prolidase"/>
    <property type="match status" value="1"/>
</dbReference>
<reference evidence="9" key="1">
    <citation type="submission" date="2023-07" db="EMBL/GenBank/DDBJ databases">
        <title>Two novel species in the genus Flavivirga.</title>
        <authorList>
            <person name="Kwon K."/>
        </authorList>
    </citation>
    <scope>NUCLEOTIDE SEQUENCE</scope>
    <source>
        <strain evidence="9">KCTC 52353</strain>
    </source>
</reference>
<dbReference type="Pfam" id="PF05195">
    <property type="entry name" value="AMP_N"/>
    <property type="match status" value="1"/>
</dbReference>
<evidence type="ECO:0000313" key="10">
    <source>
        <dbReference type="Proteomes" id="UP001176883"/>
    </source>
</evidence>
<evidence type="ECO:0000256" key="6">
    <source>
        <dbReference type="ARBA" id="ARBA00022801"/>
    </source>
</evidence>
<evidence type="ECO:0000256" key="1">
    <source>
        <dbReference type="ARBA" id="ARBA00001424"/>
    </source>
</evidence>
<dbReference type="RefSeq" id="WP_303276402.1">
    <property type="nucleotide sequence ID" value="NZ_JAUOEK010000045.1"/>
</dbReference>
<keyword evidence="7" id="KW-0464">Manganese</keyword>
<dbReference type="SMART" id="SM01011">
    <property type="entry name" value="AMP_N"/>
    <property type="match status" value="1"/>
</dbReference>
<evidence type="ECO:0000259" key="8">
    <source>
        <dbReference type="SMART" id="SM01011"/>
    </source>
</evidence>
<keyword evidence="6" id="KW-0378">Hydrolase</keyword>
<dbReference type="EMBL" id="JAUOEK010000045">
    <property type="protein sequence ID" value="MDO5968722.1"/>
    <property type="molecule type" value="Genomic_DNA"/>
</dbReference>
<feature type="domain" description="Aminopeptidase P N-terminal" evidence="8">
    <location>
        <begin position="2"/>
        <end position="134"/>
    </location>
</feature>
<dbReference type="InterPro" id="IPR036005">
    <property type="entry name" value="Creatinase/aminopeptidase-like"/>
</dbReference>
<dbReference type="SUPFAM" id="SSF55920">
    <property type="entry name" value="Creatinase/aminopeptidase"/>
    <property type="match status" value="1"/>
</dbReference>
<dbReference type="InterPro" id="IPR052433">
    <property type="entry name" value="X-Pro_dipept-like"/>
</dbReference>
<gene>
    <name evidence="9" type="ORF">Q4Q35_02775</name>
</gene>
<dbReference type="Gene3D" id="3.90.230.10">
    <property type="entry name" value="Creatinase/methionine aminopeptidase superfamily"/>
    <property type="match status" value="1"/>
</dbReference>
<dbReference type="Gene3D" id="3.40.350.10">
    <property type="entry name" value="Creatinase/prolidase N-terminal domain"/>
    <property type="match status" value="1"/>
</dbReference>
<keyword evidence="9" id="KW-0031">Aminopeptidase</keyword>
<keyword evidence="9" id="KW-0645">Protease</keyword>
<evidence type="ECO:0000313" key="9">
    <source>
        <dbReference type="EMBL" id="MDO5968722.1"/>
    </source>
</evidence>
<dbReference type="InterPro" id="IPR029149">
    <property type="entry name" value="Creatin/AminoP/Spt16_N"/>
</dbReference>
<dbReference type="GO" id="GO:0004177">
    <property type="term" value="F:aminopeptidase activity"/>
    <property type="evidence" value="ECO:0007669"/>
    <property type="project" value="UniProtKB-KW"/>
</dbReference>
<dbReference type="Proteomes" id="UP001176883">
    <property type="component" value="Unassembled WGS sequence"/>
</dbReference>
<evidence type="ECO:0000256" key="2">
    <source>
        <dbReference type="ARBA" id="ARBA00001936"/>
    </source>
</evidence>
<evidence type="ECO:0000256" key="4">
    <source>
        <dbReference type="ARBA" id="ARBA00012574"/>
    </source>
</evidence>
<protein>
    <recommendedName>
        <fullName evidence="4">Xaa-Pro aminopeptidase</fullName>
        <ecNumber evidence="4">3.4.11.9</ecNumber>
    </recommendedName>
</protein>
<dbReference type="InterPro" id="IPR000994">
    <property type="entry name" value="Pept_M24"/>
</dbReference>
<evidence type="ECO:0000256" key="3">
    <source>
        <dbReference type="ARBA" id="ARBA00008766"/>
    </source>
</evidence>
<dbReference type="SUPFAM" id="SSF53092">
    <property type="entry name" value="Creatinase/prolidase N-terminal domain"/>
    <property type="match status" value="1"/>
</dbReference>
<keyword evidence="10" id="KW-1185">Reference proteome</keyword>
<organism evidence="9 10">
    <name type="scientific">Flavivirga aquimarina</name>
    <dbReference type="NCBI Taxonomy" id="2027862"/>
    <lineage>
        <taxon>Bacteria</taxon>
        <taxon>Pseudomonadati</taxon>
        <taxon>Bacteroidota</taxon>
        <taxon>Flavobacteriia</taxon>
        <taxon>Flavobacteriales</taxon>
        <taxon>Flavobacteriaceae</taxon>
        <taxon>Flavivirga</taxon>
    </lineage>
</organism>
<sequence length="466" mass="52613">MFLKEEYITRREKLKKLMTHGLIIFFGNEESSINFKDNHYPFRQDSTFLYFFGLNEPGLIATIDLDTNDEIIFGDNLSIDDIVFTGPVESIEEQAHNVGVSQISPSLGINGYVAEAIAKGKQIHFISPYRPDHVLKLASILNVSTTEVRDKESVELIKAIVKLRSIKSSEEIKEIEKAVNTTVNMQYKAMEMATEGLTEANLYGAVQDVALANGNSTSFPTIMTINGQILHNHYRGNTLKKGDMVLCDCGAETYSCYAGDLTRTFPVDTKFTHKQKEIYDIVYDSYITAVNLLKPGQLFKNIHLASCKKITEGLMALGIMKGDVDKAVELGAHTVFFQCGLGHMLGLDVHDMENLGEQYVGYTDTLKQSTAFGFKSLRLGKVLEEGMVLTVEPGIYFIPELIALRKSENMYMEFIDYEVLEHYKDFGGIRIEDDFLITKDGYRKLGNRLPTTSNEIEEFRKHKVRF</sequence>
<dbReference type="PANTHER" id="PTHR43226:SF4">
    <property type="entry name" value="XAA-PRO AMINOPEPTIDASE 3"/>
    <property type="match status" value="1"/>
</dbReference>
<evidence type="ECO:0000256" key="5">
    <source>
        <dbReference type="ARBA" id="ARBA00022723"/>
    </source>
</evidence>
<proteinExistence type="inferred from homology"/>
<keyword evidence="5" id="KW-0479">Metal-binding</keyword>
<accession>A0ABT8W6K8</accession>